<evidence type="ECO:0000313" key="2">
    <source>
        <dbReference type="EMBL" id="CUA67914.1"/>
    </source>
</evidence>
<dbReference type="GO" id="GO:0005576">
    <property type="term" value="C:extracellular region"/>
    <property type="evidence" value="ECO:0007669"/>
    <property type="project" value="InterPro"/>
</dbReference>
<keyword evidence="3" id="KW-1185">Reference proteome</keyword>
<sequence>MSDDKPVFDEYGTLPGHLVNPAKQAMKFTGYFLDVETQRFNWPAYKDAIDSRPDTDMVIEQYENNTIAQQDNTVEIMVEKIGNFFSKIGGAAFDKEAMTERVTNAFTSLKEQEENGFAWYEKVGNNTSFTYRILFAVPNENIKEDFYCLVNTVKLTADILDKSTWFGLVKTSRHNFSAEVDTMKLACNENFQAGPKPPM</sequence>
<evidence type="ECO:0000313" key="3">
    <source>
        <dbReference type="Proteomes" id="UP000044841"/>
    </source>
</evidence>
<gene>
    <name evidence="2" type="ORF">RSOLAG22IIIB_07602</name>
</gene>
<dbReference type="SUPFAM" id="SSF55676">
    <property type="entry name" value="CytB endotoxin-like"/>
    <property type="match status" value="1"/>
</dbReference>
<dbReference type="InterPro" id="IPR001615">
    <property type="entry name" value="Endotoxin_CytB"/>
</dbReference>
<dbReference type="AlphaFoldDB" id="A0A0K6FPL4"/>
<dbReference type="Proteomes" id="UP000044841">
    <property type="component" value="Unassembled WGS sequence"/>
</dbReference>
<dbReference type="Gene3D" id="3.40.198.10">
    <property type="entry name" value="Delta-endotoxin CytB-like"/>
    <property type="match status" value="1"/>
</dbReference>
<dbReference type="InterPro" id="IPR035918">
    <property type="entry name" value="CytB_endotoxin-like_sf"/>
</dbReference>
<organism evidence="2 3">
    <name type="scientific">Rhizoctonia solani</name>
    <dbReference type="NCBI Taxonomy" id="456999"/>
    <lineage>
        <taxon>Eukaryota</taxon>
        <taxon>Fungi</taxon>
        <taxon>Dikarya</taxon>
        <taxon>Basidiomycota</taxon>
        <taxon>Agaricomycotina</taxon>
        <taxon>Agaricomycetes</taxon>
        <taxon>Cantharellales</taxon>
        <taxon>Ceratobasidiaceae</taxon>
        <taxon>Rhizoctonia</taxon>
    </lineage>
</organism>
<protein>
    <submittedName>
        <fullName evidence="2">Uncharacterized protein</fullName>
    </submittedName>
</protein>
<keyword evidence="1" id="KW-0749">Sporulation</keyword>
<proteinExistence type="predicted"/>
<dbReference type="Pfam" id="PF01338">
    <property type="entry name" value="Bac_thur_toxin"/>
    <property type="match status" value="1"/>
</dbReference>
<dbReference type="EMBL" id="CYGV01000247">
    <property type="protein sequence ID" value="CUA67914.1"/>
    <property type="molecule type" value="Genomic_DNA"/>
</dbReference>
<reference evidence="2 3" key="1">
    <citation type="submission" date="2015-07" db="EMBL/GenBank/DDBJ databases">
        <authorList>
            <person name="Noorani M."/>
        </authorList>
    </citation>
    <scope>NUCLEOTIDE SEQUENCE [LARGE SCALE GENOMIC DNA]</scope>
    <source>
        <strain evidence="2">BBA 69670</strain>
    </source>
</reference>
<name>A0A0K6FPL4_9AGAM</name>
<evidence type="ECO:0000256" key="1">
    <source>
        <dbReference type="ARBA" id="ARBA00022969"/>
    </source>
</evidence>
<accession>A0A0K6FPL4</accession>
<dbReference type="GO" id="GO:0030435">
    <property type="term" value="P:sporulation resulting in formation of a cellular spore"/>
    <property type="evidence" value="ECO:0007669"/>
    <property type="project" value="UniProtKB-KW"/>
</dbReference>